<gene>
    <name evidence="2" type="ORF">QBC47DRAFT_123285</name>
</gene>
<dbReference type="Proteomes" id="UP001239445">
    <property type="component" value="Unassembled WGS sequence"/>
</dbReference>
<proteinExistence type="predicted"/>
<evidence type="ECO:0000313" key="3">
    <source>
        <dbReference type="Proteomes" id="UP001239445"/>
    </source>
</evidence>
<reference evidence="2" key="1">
    <citation type="submission" date="2023-06" db="EMBL/GenBank/DDBJ databases">
        <title>Genome-scale phylogeny and comparative genomics of the fungal order Sordariales.</title>
        <authorList>
            <consortium name="Lawrence Berkeley National Laboratory"/>
            <person name="Hensen N."/>
            <person name="Bonometti L."/>
            <person name="Westerberg I."/>
            <person name="Brannstrom I.O."/>
            <person name="Guillou S."/>
            <person name="Cros-Aarteil S."/>
            <person name="Calhoun S."/>
            <person name="Haridas S."/>
            <person name="Kuo A."/>
            <person name="Mondo S."/>
            <person name="Pangilinan J."/>
            <person name="Riley R."/>
            <person name="Labutti K."/>
            <person name="Andreopoulos B."/>
            <person name="Lipzen A."/>
            <person name="Chen C."/>
            <person name="Yanf M."/>
            <person name="Daum C."/>
            <person name="Ng V."/>
            <person name="Clum A."/>
            <person name="Steindorff A."/>
            <person name="Ohm R."/>
            <person name="Martin F."/>
            <person name="Silar P."/>
            <person name="Natvig D."/>
            <person name="Lalanne C."/>
            <person name="Gautier V."/>
            <person name="Ament-Velasquez S.L."/>
            <person name="Kruys A."/>
            <person name="Hutchinson M.I."/>
            <person name="Powell A.J."/>
            <person name="Barry K."/>
            <person name="Miller A.N."/>
            <person name="Grigoriev I.V."/>
            <person name="Debuchy R."/>
            <person name="Gladieux P."/>
            <person name="Thoren M.H."/>
            <person name="Johannesson H."/>
        </authorList>
    </citation>
    <scope>NUCLEOTIDE SEQUENCE</scope>
    <source>
        <strain evidence="2">PSN4</strain>
    </source>
</reference>
<sequence>MSCLRCWTLHSAPQRWHCLPMPQDADWPSARLAIGFGSELWPRMEEDPRPVFCQKLLEHARGKSSSSSVVVLGWPCSKALLPPALLWSSSFRPPTNTRAHTSPPSQASCRPGFRHERFFSIRRTAEFRPTKCTLASAPLAAAVVSCASLPLPSSTSSSVLPSSSLSLSDPPPGPRSSPSSRNTHLLPDWRADAVGVLCFRTDSPRSPATRWPKDLCRLITSCARMST</sequence>
<evidence type="ECO:0000256" key="1">
    <source>
        <dbReference type="SAM" id="MobiDB-lite"/>
    </source>
</evidence>
<feature type="compositionally biased region" description="Low complexity" evidence="1">
    <location>
        <begin position="153"/>
        <end position="168"/>
    </location>
</feature>
<organism evidence="2 3">
    <name type="scientific">Echria macrotheca</name>
    <dbReference type="NCBI Taxonomy" id="438768"/>
    <lineage>
        <taxon>Eukaryota</taxon>
        <taxon>Fungi</taxon>
        <taxon>Dikarya</taxon>
        <taxon>Ascomycota</taxon>
        <taxon>Pezizomycotina</taxon>
        <taxon>Sordariomycetes</taxon>
        <taxon>Sordariomycetidae</taxon>
        <taxon>Sordariales</taxon>
        <taxon>Schizotheciaceae</taxon>
        <taxon>Echria</taxon>
    </lineage>
</organism>
<comment type="caution">
    <text evidence="2">The sequence shown here is derived from an EMBL/GenBank/DDBJ whole genome shotgun (WGS) entry which is preliminary data.</text>
</comment>
<name>A0AAJ0F1R0_9PEZI</name>
<accession>A0AAJ0F1R0</accession>
<feature type="region of interest" description="Disordered" evidence="1">
    <location>
        <begin position="153"/>
        <end position="185"/>
    </location>
</feature>
<dbReference type="AlphaFoldDB" id="A0AAJ0F1R0"/>
<evidence type="ECO:0000313" key="2">
    <source>
        <dbReference type="EMBL" id="KAK1750267.1"/>
    </source>
</evidence>
<protein>
    <submittedName>
        <fullName evidence="2">Uncharacterized protein</fullName>
    </submittedName>
</protein>
<keyword evidence="3" id="KW-1185">Reference proteome</keyword>
<dbReference type="EMBL" id="MU839848">
    <property type="protein sequence ID" value="KAK1750267.1"/>
    <property type="molecule type" value="Genomic_DNA"/>
</dbReference>